<name>A0A1G6ZJ52_9BURK</name>
<dbReference type="PANTHER" id="PTHR43212">
    <property type="entry name" value="QUERCETIN 2,3-DIOXYGENASE"/>
    <property type="match status" value="1"/>
</dbReference>
<feature type="domain" description="Quercetin 2,3-dioxygenase C-terminal cupin" evidence="5">
    <location>
        <begin position="147"/>
        <end position="231"/>
    </location>
</feature>
<dbReference type="Pfam" id="PF02678">
    <property type="entry name" value="Pirin"/>
    <property type="match status" value="1"/>
</dbReference>
<dbReference type="Proteomes" id="UP000198781">
    <property type="component" value="Unassembled WGS sequence"/>
</dbReference>
<dbReference type="InterPro" id="IPR014710">
    <property type="entry name" value="RmlC-like_jellyroll"/>
</dbReference>
<feature type="binding site" evidence="2">
    <location>
        <position position="101"/>
    </location>
    <ligand>
        <name>Fe cation</name>
        <dbReference type="ChEBI" id="CHEBI:24875"/>
    </ligand>
</feature>
<dbReference type="InterPro" id="IPR012093">
    <property type="entry name" value="Pirin"/>
</dbReference>
<keyword evidence="7" id="KW-1185">Reference proteome</keyword>
<dbReference type="InterPro" id="IPR041602">
    <property type="entry name" value="Quercetinase_C"/>
</dbReference>
<feature type="binding site" evidence="2">
    <location>
        <position position="59"/>
    </location>
    <ligand>
        <name>Fe cation</name>
        <dbReference type="ChEBI" id="CHEBI:24875"/>
    </ligand>
</feature>
<dbReference type="PANTHER" id="PTHR43212:SF3">
    <property type="entry name" value="QUERCETIN 2,3-DIOXYGENASE"/>
    <property type="match status" value="1"/>
</dbReference>
<comment type="similarity">
    <text evidence="1 3">Belongs to the pirin family.</text>
</comment>
<dbReference type="STRING" id="187868.SAMN05192589_111115"/>
<dbReference type="CDD" id="cd20311">
    <property type="entry name" value="cupin_Yhhw_C"/>
    <property type="match status" value="1"/>
</dbReference>
<evidence type="ECO:0000256" key="3">
    <source>
        <dbReference type="RuleBase" id="RU003457"/>
    </source>
</evidence>
<proteinExistence type="inferred from homology"/>
<protein>
    <recommendedName>
        <fullName evidence="8">Pirin N-terminal domain-containing protein</fullName>
    </recommendedName>
</protein>
<dbReference type="RefSeq" id="WP_092744947.1">
    <property type="nucleotide sequence ID" value="NZ_FMZC01000011.1"/>
</dbReference>
<keyword evidence="2" id="KW-0479">Metal-binding</keyword>
<reference evidence="6 7" key="1">
    <citation type="submission" date="2016-10" db="EMBL/GenBank/DDBJ databases">
        <authorList>
            <person name="de Groot N.N."/>
        </authorList>
    </citation>
    <scope>NUCLEOTIDE SEQUENCE [LARGE SCALE GENOMIC DNA]</scope>
    <source>
        <strain evidence="6 7">DSM 16619</strain>
    </source>
</reference>
<dbReference type="AlphaFoldDB" id="A0A1G6ZJ52"/>
<sequence>MLDIRKAHQRGNANHGWLHSHHTFSFGHYRDAKQQGFSDLLVINDDRVAPGKGFGAHPHRDMEIFSYVLEGALEHKDSMGTGSVIRPGDVQMMSAGTGVRHSEFNHSADEPVHFLQIWIVPGVIGAAPRYQQVHFSEAEKRGRLRQIISPEGTDGSLAVHQDARVYAGLFDGNETAELDVGPGRNVYVHVARGSVEVNGELLDEGDGARIRDAGALRFANGDDAEVLVFDLRPNELPVMPH</sequence>
<evidence type="ECO:0000259" key="4">
    <source>
        <dbReference type="Pfam" id="PF02678"/>
    </source>
</evidence>
<gene>
    <name evidence="6" type="ORF">SAMN05192589_111115</name>
</gene>
<evidence type="ECO:0000259" key="5">
    <source>
        <dbReference type="Pfam" id="PF17954"/>
    </source>
</evidence>
<dbReference type="EMBL" id="FMZC01000011">
    <property type="protein sequence ID" value="SDE02580.1"/>
    <property type="molecule type" value="Genomic_DNA"/>
</dbReference>
<feature type="binding site" evidence="2">
    <location>
        <position position="103"/>
    </location>
    <ligand>
        <name>Fe cation</name>
        <dbReference type="ChEBI" id="CHEBI:24875"/>
    </ligand>
</feature>
<evidence type="ECO:0000313" key="7">
    <source>
        <dbReference type="Proteomes" id="UP000198781"/>
    </source>
</evidence>
<evidence type="ECO:0000256" key="1">
    <source>
        <dbReference type="ARBA" id="ARBA00008416"/>
    </source>
</evidence>
<feature type="binding site" evidence="2">
    <location>
        <position position="57"/>
    </location>
    <ligand>
        <name>Fe cation</name>
        <dbReference type="ChEBI" id="CHEBI:24875"/>
    </ligand>
</feature>
<evidence type="ECO:0008006" key="8">
    <source>
        <dbReference type="Google" id="ProtNLM"/>
    </source>
</evidence>
<evidence type="ECO:0000313" key="6">
    <source>
        <dbReference type="EMBL" id="SDE02580.1"/>
    </source>
</evidence>
<dbReference type="GO" id="GO:0046872">
    <property type="term" value="F:metal ion binding"/>
    <property type="evidence" value="ECO:0007669"/>
    <property type="project" value="UniProtKB-KW"/>
</dbReference>
<dbReference type="PIRSF" id="PIRSF006232">
    <property type="entry name" value="Pirin"/>
    <property type="match status" value="1"/>
</dbReference>
<evidence type="ECO:0000256" key="2">
    <source>
        <dbReference type="PIRSR" id="PIRSR006232-1"/>
    </source>
</evidence>
<organism evidence="6 7">
    <name type="scientific">Paracidovorax valerianellae</name>
    <dbReference type="NCBI Taxonomy" id="187868"/>
    <lineage>
        <taxon>Bacteria</taxon>
        <taxon>Pseudomonadati</taxon>
        <taxon>Pseudomonadota</taxon>
        <taxon>Betaproteobacteria</taxon>
        <taxon>Burkholderiales</taxon>
        <taxon>Comamonadaceae</taxon>
        <taxon>Paracidovorax</taxon>
    </lineage>
</organism>
<dbReference type="OrthoDB" id="321327at2"/>
<dbReference type="Gene3D" id="2.60.120.10">
    <property type="entry name" value="Jelly Rolls"/>
    <property type="match status" value="2"/>
</dbReference>
<dbReference type="Pfam" id="PF17954">
    <property type="entry name" value="Pirin_C_2"/>
    <property type="match status" value="1"/>
</dbReference>
<dbReference type="InterPro" id="IPR011051">
    <property type="entry name" value="RmlC_Cupin_sf"/>
</dbReference>
<dbReference type="InterPro" id="IPR003829">
    <property type="entry name" value="Pirin_N_dom"/>
</dbReference>
<keyword evidence="2" id="KW-0408">Iron</keyword>
<feature type="domain" description="Pirin N-terminal" evidence="4">
    <location>
        <begin position="7"/>
        <end position="119"/>
    </location>
</feature>
<dbReference type="SUPFAM" id="SSF51182">
    <property type="entry name" value="RmlC-like cupins"/>
    <property type="match status" value="1"/>
</dbReference>
<dbReference type="CDD" id="cd02910">
    <property type="entry name" value="cupin_Yhhw_N"/>
    <property type="match status" value="1"/>
</dbReference>
<accession>A0A1G6ZJ52</accession>
<comment type="cofactor">
    <cofactor evidence="2">
        <name>Fe cation</name>
        <dbReference type="ChEBI" id="CHEBI:24875"/>
    </cofactor>
    <text evidence="2">Binds 1 Fe cation per subunit.</text>
</comment>